<dbReference type="PIRSF" id="PIRSF039032">
    <property type="entry name" value="HigB-2"/>
    <property type="match status" value="1"/>
</dbReference>
<sequence length="104" mass="11578">MYTVFETEVFQRHANAIWADGEREALITWLAANPLAGDVIPGTGGLRKVRWSRAGMGKRGGTRVIYYNALADGHIWLLIAYIKAKLDNLPVAFLNQLKEAIEHG</sequence>
<organism evidence="1 2">
    <name type="scientific">Azorhizophilus paspali</name>
    <name type="common">Azotobacter paspali</name>
    <dbReference type="NCBI Taxonomy" id="69963"/>
    <lineage>
        <taxon>Bacteria</taxon>
        <taxon>Pseudomonadati</taxon>
        <taxon>Pseudomonadota</taxon>
        <taxon>Gammaproteobacteria</taxon>
        <taxon>Pseudomonadales</taxon>
        <taxon>Pseudomonadaceae</taxon>
        <taxon>Azorhizophilus</taxon>
    </lineage>
</organism>
<reference evidence="1 2" key="1">
    <citation type="submission" date="2024-09" db="EMBL/GenBank/DDBJ databases">
        <authorList>
            <person name="Sun Q."/>
            <person name="Mori K."/>
        </authorList>
    </citation>
    <scope>NUCLEOTIDE SEQUENCE [LARGE SCALE GENOMIC DNA]</scope>
    <source>
        <strain evidence="1 2">NCAIM B.01794</strain>
    </source>
</reference>
<comment type="caution">
    <text evidence="1">The sequence shown here is derived from an EMBL/GenBank/DDBJ whole genome shotgun (WGS) entry which is preliminary data.</text>
</comment>
<protein>
    <submittedName>
        <fullName evidence="1">Transcriptional regulator</fullName>
    </submittedName>
</protein>
<evidence type="ECO:0000313" key="2">
    <source>
        <dbReference type="Proteomes" id="UP001589891"/>
    </source>
</evidence>
<dbReference type="RefSeq" id="WP_376943236.1">
    <property type="nucleotide sequence ID" value="NZ_CP171449.1"/>
</dbReference>
<name>A0ABV6SI35_AZOPA</name>
<dbReference type="InterPro" id="IPR009387">
    <property type="entry name" value="HigB-2"/>
</dbReference>
<evidence type="ECO:0000313" key="1">
    <source>
        <dbReference type="EMBL" id="MFC0708873.1"/>
    </source>
</evidence>
<keyword evidence="2" id="KW-1185">Reference proteome</keyword>
<proteinExistence type="predicted"/>
<dbReference type="Proteomes" id="UP001589891">
    <property type="component" value="Unassembled WGS sequence"/>
</dbReference>
<gene>
    <name evidence="1" type="ORF">ACFFGX_04440</name>
</gene>
<accession>A0ABV6SI35</accession>
<dbReference type="EMBL" id="JBHLSS010000028">
    <property type="protein sequence ID" value="MFC0708873.1"/>
    <property type="molecule type" value="Genomic_DNA"/>
</dbReference>